<proteinExistence type="predicted"/>
<feature type="signal peptide" evidence="1">
    <location>
        <begin position="1"/>
        <end position="21"/>
    </location>
</feature>
<keyword evidence="3" id="KW-1185">Reference proteome</keyword>
<evidence type="ECO:0000256" key="1">
    <source>
        <dbReference type="SAM" id="SignalP"/>
    </source>
</evidence>
<dbReference type="Proteomes" id="UP000199403">
    <property type="component" value="Unassembled WGS sequence"/>
</dbReference>
<feature type="chain" id="PRO_5011737365" evidence="1">
    <location>
        <begin position="22"/>
        <end position="82"/>
    </location>
</feature>
<protein>
    <submittedName>
        <fullName evidence="2">Uncharacterized protein</fullName>
    </submittedName>
</protein>
<gene>
    <name evidence="2" type="ORF">SAMN05192553_101930</name>
</gene>
<keyword evidence="1" id="KW-0732">Signal</keyword>
<organism evidence="2 3">
    <name type="scientific">Cyclobacterium xiamenense</name>
    <dbReference type="NCBI Taxonomy" id="1297121"/>
    <lineage>
        <taxon>Bacteria</taxon>
        <taxon>Pseudomonadati</taxon>
        <taxon>Bacteroidota</taxon>
        <taxon>Cytophagia</taxon>
        <taxon>Cytophagales</taxon>
        <taxon>Cyclobacteriaceae</taxon>
        <taxon>Cyclobacterium</taxon>
    </lineage>
</organism>
<reference evidence="3" key="1">
    <citation type="submission" date="2016-10" db="EMBL/GenBank/DDBJ databases">
        <authorList>
            <person name="Varghese N."/>
            <person name="Submissions S."/>
        </authorList>
    </citation>
    <scope>NUCLEOTIDE SEQUENCE [LARGE SCALE GENOMIC DNA]</scope>
    <source>
        <strain evidence="3">IBRC-M 10761</strain>
    </source>
</reference>
<accession>A0A1H6UN75</accession>
<dbReference type="EMBL" id="FNZH01000001">
    <property type="protein sequence ID" value="SEI93823.1"/>
    <property type="molecule type" value="Genomic_DNA"/>
</dbReference>
<sequence length="82" mass="9231">MSRFYLIALLCLTCGSLPAQNQIQTHTKNPHYFSWGSTLAFLIGAAGFQLKEETIQHSTKRLSVRIPADLLHLIAHIKKVNQ</sequence>
<name>A0A1H6UN75_9BACT</name>
<dbReference type="AlphaFoldDB" id="A0A1H6UN75"/>
<evidence type="ECO:0000313" key="3">
    <source>
        <dbReference type="Proteomes" id="UP000199403"/>
    </source>
</evidence>
<evidence type="ECO:0000313" key="2">
    <source>
        <dbReference type="EMBL" id="SEI93823.1"/>
    </source>
</evidence>